<sequence length="65" mass="6922">MYSAIKVLACDDAIHGDLSIRAALPTQGLVSSEATTLRDSLLRGDQVTKQDSSCFSMGLTLYQSA</sequence>
<proteinExistence type="predicted"/>
<evidence type="ECO:0000313" key="2">
    <source>
        <dbReference type="Proteomes" id="UP000215335"/>
    </source>
</evidence>
<protein>
    <submittedName>
        <fullName evidence="1">Uncharacterized protein</fullName>
    </submittedName>
</protein>
<accession>A0A232ERS5</accession>
<evidence type="ECO:0000313" key="1">
    <source>
        <dbReference type="EMBL" id="OXU21064.1"/>
    </source>
</evidence>
<comment type="caution">
    <text evidence="1">The sequence shown here is derived from an EMBL/GenBank/DDBJ whole genome shotgun (WGS) entry which is preliminary data.</text>
</comment>
<organism evidence="1 2">
    <name type="scientific">Trichomalopsis sarcophagae</name>
    <dbReference type="NCBI Taxonomy" id="543379"/>
    <lineage>
        <taxon>Eukaryota</taxon>
        <taxon>Metazoa</taxon>
        <taxon>Ecdysozoa</taxon>
        <taxon>Arthropoda</taxon>
        <taxon>Hexapoda</taxon>
        <taxon>Insecta</taxon>
        <taxon>Pterygota</taxon>
        <taxon>Neoptera</taxon>
        <taxon>Endopterygota</taxon>
        <taxon>Hymenoptera</taxon>
        <taxon>Apocrita</taxon>
        <taxon>Proctotrupomorpha</taxon>
        <taxon>Chalcidoidea</taxon>
        <taxon>Pteromalidae</taxon>
        <taxon>Pteromalinae</taxon>
        <taxon>Trichomalopsis</taxon>
    </lineage>
</organism>
<dbReference type="AlphaFoldDB" id="A0A232ERS5"/>
<dbReference type="EMBL" id="NNAY01002555">
    <property type="protein sequence ID" value="OXU21064.1"/>
    <property type="molecule type" value="Genomic_DNA"/>
</dbReference>
<dbReference type="Proteomes" id="UP000215335">
    <property type="component" value="Unassembled WGS sequence"/>
</dbReference>
<keyword evidence="2" id="KW-1185">Reference proteome</keyword>
<gene>
    <name evidence="1" type="ORF">TSAR_014570</name>
</gene>
<reference evidence="1 2" key="1">
    <citation type="journal article" date="2017" name="Curr. Biol.">
        <title>The Evolution of Venom by Co-option of Single-Copy Genes.</title>
        <authorList>
            <person name="Martinson E.O."/>
            <person name="Mrinalini"/>
            <person name="Kelkar Y.D."/>
            <person name="Chang C.H."/>
            <person name="Werren J.H."/>
        </authorList>
    </citation>
    <scope>NUCLEOTIDE SEQUENCE [LARGE SCALE GENOMIC DNA]</scope>
    <source>
        <strain evidence="1 2">Alberta</strain>
        <tissue evidence="1">Whole body</tissue>
    </source>
</reference>
<name>A0A232ERS5_9HYME</name>